<dbReference type="Pfam" id="PF07077">
    <property type="entry name" value="DUF1345"/>
    <property type="match status" value="1"/>
</dbReference>
<dbReference type="EMBL" id="CP049865">
    <property type="protein sequence ID" value="QIK72415.1"/>
    <property type="molecule type" value="Genomic_DNA"/>
</dbReference>
<keyword evidence="1" id="KW-1133">Transmembrane helix</keyword>
<keyword evidence="3" id="KW-1185">Reference proteome</keyword>
<keyword evidence="1" id="KW-0812">Transmembrane</keyword>
<organism evidence="2 3">
    <name type="scientific">Propioniciclava coleopterorum</name>
    <dbReference type="NCBI Taxonomy" id="2714937"/>
    <lineage>
        <taxon>Bacteria</taxon>
        <taxon>Bacillati</taxon>
        <taxon>Actinomycetota</taxon>
        <taxon>Actinomycetes</taxon>
        <taxon>Propionibacteriales</taxon>
        <taxon>Propionibacteriaceae</taxon>
        <taxon>Propioniciclava</taxon>
    </lineage>
</organism>
<keyword evidence="1" id="KW-0472">Membrane</keyword>
<feature type="transmembrane region" description="Helical" evidence="1">
    <location>
        <begin position="214"/>
        <end position="240"/>
    </location>
</feature>
<gene>
    <name evidence="2" type="ORF">G7070_09210</name>
</gene>
<dbReference type="InterPro" id="IPR009781">
    <property type="entry name" value="DUF1345"/>
</dbReference>
<accession>A0A6G7Y6H6</accession>
<feature type="transmembrane region" description="Helical" evidence="1">
    <location>
        <begin position="142"/>
        <end position="167"/>
    </location>
</feature>
<evidence type="ECO:0000313" key="3">
    <source>
        <dbReference type="Proteomes" id="UP000501058"/>
    </source>
</evidence>
<evidence type="ECO:0000313" key="2">
    <source>
        <dbReference type="EMBL" id="QIK72415.1"/>
    </source>
</evidence>
<sequence>MSGWNHARLAPTRPGRWSTFLVSETRRTLLSLLATSVVYVIPASLWLRGRGDPDRDMVALLVGAQLAYFTLYLAITWLTFGRLARSGLLLAVRRATSRRARHWERLMGATPASWASAAVMYSLMVVVVTLTDPELRSSPLMILATIGTVVLGWLVLFTAATLTLVRLDAKERTLRFPDPGPHSLTDYAYAGVQVMTTFGTADVAILTTAGRRSVAWLSVAATLFNTVIVAILVSGMLSLVL</sequence>
<dbReference type="AlphaFoldDB" id="A0A6G7Y6H6"/>
<name>A0A6G7Y6H6_9ACTN</name>
<feature type="transmembrane region" description="Helical" evidence="1">
    <location>
        <begin position="59"/>
        <end position="80"/>
    </location>
</feature>
<feature type="transmembrane region" description="Helical" evidence="1">
    <location>
        <begin position="112"/>
        <end position="130"/>
    </location>
</feature>
<dbReference type="KEGG" id="prv:G7070_09210"/>
<dbReference type="Proteomes" id="UP000501058">
    <property type="component" value="Chromosome"/>
</dbReference>
<feature type="transmembrane region" description="Helical" evidence="1">
    <location>
        <begin position="28"/>
        <end position="47"/>
    </location>
</feature>
<evidence type="ECO:0000256" key="1">
    <source>
        <dbReference type="SAM" id="Phobius"/>
    </source>
</evidence>
<protein>
    <submittedName>
        <fullName evidence="2">DUF1345 domain-containing protein</fullName>
    </submittedName>
</protein>
<proteinExistence type="predicted"/>
<dbReference type="RefSeq" id="WP_166233489.1">
    <property type="nucleotide sequence ID" value="NZ_CP049865.1"/>
</dbReference>
<reference evidence="2 3" key="1">
    <citation type="submission" date="2020-03" db="EMBL/GenBank/DDBJ databases">
        <title>Propioniciclava sp. nov., isolated from Hydrophilus acuminatus.</title>
        <authorList>
            <person name="Hyun D.-W."/>
            <person name="Bae J.-W."/>
        </authorList>
    </citation>
    <scope>NUCLEOTIDE SEQUENCE [LARGE SCALE GENOMIC DNA]</scope>
    <source>
        <strain evidence="2 3">HDW11</strain>
    </source>
</reference>